<proteinExistence type="inferred from homology"/>
<evidence type="ECO:0000256" key="11">
    <source>
        <dbReference type="ARBA" id="ARBA00025198"/>
    </source>
</evidence>
<dbReference type="PANTHER" id="PTHR33445">
    <property type="entry name" value="ATP SYNTHASE SUBUNIT B', CHLOROPLASTIC"/>
    <property type="match status" value="1"/>
</dbReference>
<evidence type="ECO:0000256" key="14">
    <source>
        <dbReference type="RuleBase" id="RU003848"/>
    </source>
</evidence>
<dbReference type="NCBIfam" id="NF009992">
    <property type="entry name" value="PRK13461.1"/>
    <property type="match status" value="1"/>
</dbReference>
<name>A0ABW8SK22_9CLOT</name>
<keyword evidence="15" id="KW-0175">Coiled coil</keyword>
<keyword evidence="7 13" id="KW-1133">Transmembrane helix</keyword>
<keyword evidence="4 13" id="KW-0138">CF(0)</keyword>
<comment type="subunit">
    <text evidence="13">F-type ATPases have 2 components, F(1) - the catalytic core - and F(0) - the membrane proton channel. F(1) has five subunits: alpha(3), beta(3), gamma(1), delta(1), epsilon(1). F(0) has three main subunits: a(1), b(2) and c(10-14). The alpha and beta chains form an alternating ring which encloses part of the gamma chain. F(1) is attached to F(0) by a central stalk formed by the gamma and epsilon chains, while a peripheral stalk is formed by the delta and b chains.</text>
</comment>
<evidence type="ECO:0000256" key="4">
    <source>
        <dbReference type="ARBA" id="ARBA00022547"/>
    </source>
</evidence>
<evidence type="ECO:0000256" key="15">
    <source>
        <dbReference type="SAM" id="Coils"/>
    </source>
</evidence>
<keyword evidence="3 13" id="KW-1003">Cell membrane</keyword>
<sequence>MNGNVFTIIVTIINFFVLMAILKHFFFDKVSSVVEERSNEVKDTLDKANLDRKAAESLRIENEKNLQQSKVEGKKIVESYKEKAEKLSEKIKEEASIEAELTLERTRKDIEREKEKAQSEIRNQVIDLALLISSKALEGSIDENQHRKLIKDFIAKVGI</sequence>
<dbReference type="InterPro" id="IPR002146">
    <property type="entry name" value="ATP_synth_b/b'su_bac/chlpt"/>
</dbReference>
<keyword evidence="10 13" id="KW-0066">ATP synthesis</keyword>
<evidence type="ECO:0000256" key="8">
    <source>
        <dbReference type="ARBA" id="ARBA00023065"/>
    </source>
</evidence>
<dbReference type="InterPro" id="IPR005864">
    <property type="entry name" value="ATP_synth_F0_bsu_bac"/>
</dbReference>
<keyword evidence="8 13" id="KW-0406">Ion transport</keyword>
<dbReference type="InterPro" id="IPR050059">
    <property type="entry name" value="ATP_synthase_B_chain"/>
</dbReference>
<evidence type="ECO:0000256" key="13">
    <source>
        <dbReference type="HAMAP-Rule" id="MF_01398"/>
    </source>
</evidence>
<comment type="subcellular location">
    <subcellularLocation>
        <location evidence="13">Cell membrane</location>
        <topology evidence="13">Single-pass membrane protein</topology>
    </subcellularLocation>
    <subcellularLocation>
        <location evidence="12">Endomembrane system</location>
        <topology evidence="12">Single-pass membrane protein</topology>
    </subcellularLocation>
</comment>
<comment type="function">
    <text evidence="13">Component of the F(0) channel, it forms part of the peripheral stalk, linking F(1) to F(0).</text>
</comment>
<keyword evidence="9 13" id="KW-0472">Membrane</keyword>
<dbReference type="Pfam" id="PF00430">
    <property type="entry name" value="ATP-synt_B"/>
    <property type="match status" value="1"/>
</dbReference>
<comment type="similarity">
    <text evidence="1 13 14">Belongs to the ATPase B chain family.</text>
</comment>
<gene>
    <name evidence="13" type="primary">atpF</name>
    <name evidence="16" type="ORF">ACJDU8_08230</name>
</gene>
<feature type="coiled-coil region" evidence="15">
    <location>
        <begin position="77"/>
        <end position="127"/>
    </location>
</feature>
<organism evidence="16 17">
    <name type="scientific">Candidatus Clostridium eludens</name>
    <dbReference type="NCBI Taxonomy" id="3381663"/>
    <lineage>
        <taxon>Bacteria</taxon>
        <taxon>Bacillati</taxon>
        <taxon>Bacillota</taxon>
        <taxon>Clostridia</taxon>
        <taxon>Eubacteriales</taxon>
        <taxon>Clostridiaceae</taxon>
        <taxon>Clostridium</taxon>
    </lineage>
</organism>
<dbReference type="HAMAP" id="MF_01398">
    <property type="entry name" value="ATP_synth_b_bprime"/>
    <property type="match status" value="1"/>
</dbReference>
<keyword evidence="17" id="KW-1185">Reference proteome</keyword>
<evidence type="ECO:0000256" key="7">
    <source>
        <dbReference type="ARBA" id="ARBA00022989"/>
    </source>
</evidence>
<evidence type="ECO:0000256" key="9">
    <source>
        <dbReference type="ARBA" id="ARBA00023136"/>
    </source>
</evidence>
<reference evidence="16 17" key="1">
    <citation type="submission" date="2024-11" db="EMBL/GenBank/DDBJ databases">
        <authorList>
            <person name="Heng Y.C."/>
            <person name="Lim A.C.H."/>
            <person name="Lee J.K.Y."/>
            <person name="Kittelmann S."/>
        </authorList>
    </citation>
    <scope>NUCLEOTIDE SEQUENCE [LARGE SCALE GENOMIC DNA]</scope>
    <source>
        <strain evidence="16 17">WILCCON 0269</strain>
    </source>
</reference>
<dbReference type="RefSeq" id="WP_406791669.1">
    <property type="nucleotide sequence ID" value="NZ_JBJHZX010000010.1"/>
</dbReference>
<dbReference type="SUPFAM" id="SSF81573">
    <property type="entry name" value="F1F0 ATP synthase subunit B, membrane domain"/>
    <property type="match status" value="1"/>
</dbReference>
<feature type="transmembrane region" description="Helical" evidence="13">
    <location>
        <begin position="6"/>
        <end position="27"/>
    </location>
</feature>
<evidence type="ECO:0000256" key="6">
    <source>
        <dbReference type="ARBA" id="ARBA00022781"/>
    </source>
</evidence>
<dbReference type="EMBL" id="JBJHZX010000010">
    <property type="protein sequence ID" value="MFL0195548.1"/>
    <property type="molecule type" value="Genomic_DNA"/>
</dbReference>
<comment type="caution">
    <text evidence="16">The sequence shown here is derived from an EMBL/GenBank/DDBJ whole genome shotgun (WGS) entry which is preliminary data.</text>
</comment>
<dbReference type="NCBIfam" id="TIGR01144">
    <property type="entry name" value="ATP_synt_b"/>
    <property type="match status" value="1"/>
</dbReference>
<keyword evidence="6 13" id="KW-0375">Hydrogen ion transport</keyword>
<evidence type="ECO:0000313" key="16">
    <source>
        <dbReference type="EMBL" id="MFL0195548.1"/>
    </source>
</evidence>
<dbReference type="InterPro" id="IPR028987">
    <property type="entry name" value="ATP_synth_B-like_membr_sf"/>
</dbReference>
<evidence type="ECO:0000256" key="1">
    <source>
        <dbReference type="ARBA" id="ARBA00005513"/>
    </source>
</evidence>
<protein>
    <recommendedName>
        <fullName evidence="13">ATP synthase subunit b</fullName>
    </recommendedName>
    <alternativeName>
        <fullName evidence="13">ATP synthase F(0) sector subunit b</fullName>
    </alternativeName>
    <alternativeName>
        <fullName evidence="13">ATPase subunit I</fullName>
    </alternativeName>
    <alternativeName>
        <fullName evidence="13">F-type ATPase subunit b</fullName>
        <shortName evidence="13">F-ATPase subunit b</shortName>
    </alternativeName>
</protein>
<dbReference type="CDD" id="cd06503">
    <property type="entry name" value="ATP-synt_Fo_b"/>
    <property type="match status" value="1"/>
</dbReference>
<dbReference type="Proteomes" id="UP001623660">
    <property type="component" value="Unassembled WGS sequence"/>
</dbReference>
<accession>A0ABW8SK22</accession>
<evidence type="ECO:0000256" key="12">
    <source>
        <dbReference type="ARBA" id="ARBA00037847"/>
    </source>
</evidence>
<keyword evidence="5 13" id="KW-0812">Transmembrane</keyword>
<evidence type="ECO:0000256" key="2">
    <source>
        <dbReference type="ARBA" id="ARBA00022448"/>
    </source>
</evidence>
<keyword evidence="2 13" id="KW-0813">Transport</keyword>
<evidence type="ECO:0000313" key="17">
    <source>
        <dbReference type="Proteomes" id="UP001623660"/>
    </source>
</evidence>
<evidence type="ECO:0000256" key="5">
    <source>
        <dbReference type="ARBA" id="ARBA00022692"/>
    </source>
</evidence>
<dbReference type="PANTHER" id="PTHR33445:SF1">
    <property type="entry name" value="ATP SYNTHASE SUBUNIT B"/>
    <property type="match status" value="1"/>
</dbReference>
<evidence type="ECO:0000256" key="3">
    <source>
        <dbReference type="ARBA" id="ARBA00022475"/>
    </source>
</evidence>
<comment type="function">
    <text evidence="11 13">F(1)F(0) ATP synthase produces ATP from ADP in the presence of a proton or sodium gradient. F-type ATPases consist of two structural domains, F(1) containing the extramembraneous catalytic core and F(0) containing the membrane proton channel, linked together by a central stalk and a peripheral stalk. During catalysis, ATP synthesis in the catalytic domain of F(1) is coupled via a rotary mechanism of the central stalk subunits to proton translocation.</text>
</comment>
<evidence type="ECO:0000256" key="10">
    <source>
        <dbReference type="ARBA" id="ARBA00023310"/>
    </source>
</evidence>